<protein>
    <submittedName>
        <fullName evidence="1">OsmC-like protein</fullName>
    </submittedName>
</protein>
<dbReference type="PANTHER" id="PTHR34352:SF1">
    <property type="entry name" value="PROTEIN YHFA"/>
    <property type="match status" value="1"/>
</dbReference>
<dbReference type="Gene3D" id="3.30.300.20">
    <property type="match status" value="1"/>
</dbReference>
<dbReference type="SUPFAM" id="SSF82784">
    <property type="entry name" value="OsmC-like"/>
    <property type="match status" value="1"/>
</dbReference>
<accession>A0ABT9VFQ1</accession>
<gene>
    <name evidence="1" type="ORF">J2S77_001791</name>
</gene>
<dbReference type="InterPro" id="IPR036102">
    <property type="entry name" value="OsmC/Ohrsf"/>
</dbReference>
<dbReference type="PANTHER" id="PTHR34352">
    <property type="entry name" value="PROTEIN YHFA"/>
    <property type="match status" value="1"/>
</dbReference>
<proteinExistence type="predicted"/>
<evidence type="ECO:0000313" key="2">
    <source>
        <dbReference type="Proteomes" id="UP001224359"/>
    </source>
</evidence>
<dbReference type="RefSeq" id="WP_306976556.1">
    <property type="nucleotide sequence ID" value="NZ_JAUSTQ010000006.1"/>
</dbReference>
<dbReference type="Proteomes" id="UP001224359">
    <property type="component" value="Unassembled WGS sequence"/>
</dbReference>
<comment type="caution">
    <text evidence="1">The sequence shown here is derived from an EMBL/GenBank/DDBJ whole genome shotgun (WGS) entry which is preliminary data.</text>
</comment>
<sequence>MKFNVTDQHITTDLPYEQLTISGDEDDGFRPFQLMVSSLAGCSALVYKRILGKQKVDYDEMTIKADVERSEDAVNKIEKVHLHFKVVGSNLNESKLQKSLETASKNCSMVQSVVPTIEVNETVEAIEKES</sequence>
<organism evidence="1 2">
    <name type="scientific">Alkalibacillus salilacus</name>
    <dbReference type="NCBI Taxonomy" id="284582"/>
    <lineage>
        <taxon>Bacteria</taxon>
        <taxon>Bacillati</taxon>
        <taxon>Bacillota</taxon>
        <taxon>Bacilli</taxon>
        <taxon>Bacillales</taxon>
        <taxon>Bacillaceae</taxon>
        <taxon>Alkalibacillus</taxon>
    </lineage>
</organism>
<evidence type="ECO:0000313" key="1">
    <source>
        <dbReference type="EMBL" id="MDQ0159805.1"/>
    </source>
</evidence>
<name>A0ABT9VFQ1_9BACI</name>
<dbReference type="InterPro" id="IPR003718">
    <property type="entry name" value="OsmC/Ohr_fam"/>
</dbReference>
<dbReference type="EMBL" id="JAUSTQ010000006">
    <property type="protein sequence ID" value="MDQ0159805.1"/>
    <property type="molecule type" value="Genomic_DNA"/>
</dbReference>
<reference evidence="1 2" key="1">
    <citation type="submission" date="2023-07" db="EMBL/GenBank/DDBJ databases">
        <title>Genomic Encyclopedia of Type Strains, Phase IV (KMG-IV): sequencing the most valuable type-strain genomes for metagenomic binning, comparative biology and taxonomic classification.</title>
        <authorList>
            <person name="Goeker M."/>
        </authorList>
    </citation>
    <scope>NUCLEOTIDE SEQUENCE [LARGE SCALE GENOMIC DNA]</scope>
    <source>
        <strain evidence="1 2">DSM 16460</strain>
    </source>
</reference>
<keyword evidence="2" id="KW-1185">Reference proteome</keyword>
<dbReference type="Pfam" id="PF02566">
    <property type="entry name" value="OsmC"/>
    <property type="match status" value="1"/>
</dbReference>
<dbReference type="InterPro" id="IPR015946">
    <property type="entry name" value="KH_dom-like_a/b"/>
</dbReference>